<name>A0A5C6TWR1_9SPHN</name>
<evidence type="ECO:0000313" key="1">
    <source>
        <dbReference type="EMBL" id="TXC64580.1"/>
    </source>
</evidence>
<accession>A0A5C6TWR1</accession>
<keyword evidence="2" id="KW-1185">Reference proteome</keyword>
<dbReference type="EMBL" id="VOQQ01000001">
    <property type="protein sequence ID" value="TXC64580.1"/>
    <property type="molecule type" value="Genomic_DNA"/>
</dbReference>
<dbReference type="Proteomes" id="UP000321249">
    <property type="component" value="Unassembled WGS sequence"/>
</dbReference>
<evidence type="ECO:0000313" key="2">
    <source>
        <dbReference type="Proteomes" id="UP000321249"/>
    </source>
</evidence>
<dbReference type="RefSeq" id="WP_147044003.1">
    <property type="nucleotide sequence ID" value="NZ_BAABIR010000001.1"/>
</dbReference>
<reference evidence="1 2" key="1">
    <citation type="journal article" date="2015" name="J. Microbiol.">
        <title>Sphingosinicella ginsenosidimutans sp. nov., with ginsenoside converting activity.</title>
        <authorList>
            <person name="Kim J.K."/>
            <person name="Kang M.S."/>
            <person name="Park S.C."/>
            <person name="Kim K.M."/>
            <person name="Choi K."/>
            <person name="Yoon M.H."/>
            <person name="Im W.T."/>
        </authorList>
    </citation>
    <scope>NUCLEOTIDE SEQUENCE [LARGE SCALE GENOMIC DNA]</scope>
    <source>
        <strain evidence="1 2">BS-11</strain>
    </source>
</reference>
<dbReference type="Pfam" id="PF12915">
    <property type="entry name" value="DUF3833"/>
    <property type="match status" value="1"/>
</dbReference>
<protein>
    <submittedName>
        <fullName evidence="1">DUF3833 domain-containing protein</fullName>
    </submittedName>
</protein>
<comment type="caution">
    <text evidence="1">The sequence shown here is derived from an EMBL/GenBank/DDBJ whole genome shotgun (WGS) entry which is preliminary data.</text>
</comment>
<dbReference type="InterPro" id="IPR024409">
    <property type="entry name" value="DUF3833"/>
</dbReference>
<sequence>MSLVALLLLQAMSPASGPESFFIGRTEGEGTVRIILSGHHGVRVRSRGRLEADGALRLDQTVDEEGKAPRHRTWRIVRDGPGRIGGTISDARGPIQGEIRGNRLDIRYRSIEGPTVEQQVTIQPGGRIAHNRMIFRRFGIVVATMEETIRRVD</sequence>
<proteinExistence type="predicted"/>
<gene>
    <name evidence="1" type="ORF">FRZ32_13525</name>
</gene>
<dbReference type="AlphaFoldDB" id="A0A5C6TWR1"/>
<dbReference type="OrthoDB" id="7391154at2"/>
<organism evidence="1 2">
    <name type="scientific">Allosphingosinicella ginsenosidimutans</name>
    <dbReference type="NCBI Taxonomy" id="1176539"/>
    <lineage>
        <taxon>Bacteria</taxon>
        <taxon>Pseudomonadati</taxon>
        <taxon>Pseudomonadota</taxon>
        <taxon>Alphaproteobacteria</taxon>
        <taxon>Sphingomonadales</taxon>
        <taxon>Sphingomonadaceae</taxon>
        <taxon>Allosphingosinicella</taxon>
    </lineage>
</organism>